<comment type="caution">
    <text evidence="1">The sequence shown here is derived from an EMBL/GenBank/DDBJ whole genome shotgun (WGS) entry which is preliminary data.</text>
</comment>
<proteinExistence type="predicted"/>
<protein>
    <recommendedName>
        <fullName evidence="3">Large polyvalent protein associated domain-containing protein</fullName>
    </recommendedName>
</protein>
<gene>
    <name evidence="1" type="ORF">GCM10010981_45350</name>
</gene>
<reference evidence="2" key="1">
    <citation type="journal article" date="2019" name="Int. J. Syst. Evol. Microbiol.">
        <title>The Global Catalogue of Microorganisms (GCM) 10K type strain sequencing project: providing services to taxonomists for standard genome sequencing and annotation.</title>
        <authorList>
            <consortium name="The Broad Institute Genomics Platform"/>
            <consortium name="The Broad Institute Genome Sequencing Center for Infectious Disease"/>
            <person name="Wu L."/>
            <person name="Ma J."/>
        </authorList>
    </citation>
    <scope>NUCLEOTIDE SEQUENCE [LARGE SCALE GENOMIC DNA]</scope>
    <source>
        <strain evidence="2">CGMCC 1.15439</strain>
    </source>
</reference>
<name>A0ABQ1GV26_9GAMM</name>
<keyword evidence="2" id="KW-1185">Reference proteome</keyword>
<accession>A0ABQ1GV26</accession>
<dbReference type="EMBL" id="BMJA01000006">
    <property type="protein sequence ID" value="GGA50861.1"/>
    <property type="molecule type" value="Genomic_DNA"/>
</dbReference>
<evidence type="ECO:0008006" key="3">
    <source>
        <dbReference type="Google" id="ProtNLM"/>
    </source>
</evidence>
<evidence type="ECO:0000313" key="1">
    <source>
        <dbReference type="EMBL" id="GGA50861.1"/>
    </source>
</evidence>
<organism evidence="1 2">
    <name type="scientific">Dyella nitratireducens</name>
    <dbReference type="NCBI Taxonomy" id="1849580"/>
    <lineage>
        <taxon>Bacteria</taxon>
        <taxon>Pseudomonadati</taxon>
        <taxon>Pseudomonadota</taxon>
        <taxon>Gammaproteobacteria</taxon>
        <taxon>Lysobacterales</taxon>
        <taxon>Rhodanobacteraceae</taxon>
        <taxon>Dyella</taxon>
    </lineage>
</organism>
<dbReference type="Proteomes" id="UP000620046">
    <property type="component" value="Unassembled WGS sequence"/>
</dbReference>
<sequence length="242" mass="27119">MGISVAEAKAVVAEFRREYPAVEAVTFVVKETQEDIYGPQATKENVGVILGGYFPGTVDRAGRFSGGRCDLPVASLHSLSDLRRSLHHELLGHFALNTFTPEEKRAVLTAIANTRSQEGIAPIWEQVDKNYACFSTRYSPDEAELRKAEEVYATACEYIRSDRRTDIGAGLKSLRETCIERTRPMLATDLARITEMVAEGLRDRTRSQQTFPREPSAQFFMAENTERVLFGKKGSHLKELNQ</sequence>
<evidence type="ECO:0000313" key="2">
    <source>
        <dbReference type="Proteomes" id="UP000620046"/>
    </source>
</evidence>